<gene>
    <name evidence="2" type="ORF">C7M84_022072</name>
</gene>
<keyword evidence="3" id="KW-1185">Reference proteome</keyword>
<proteinExistence type="predicted"/>
<feature type="compositionally biased region" description="Pro residues" evidence="1">
    <location>
        <begin position="393"/>
        <end position="405"/>
    </location>
</feature>
<dbReference type="GO" id="GO:0000460">
    <property type="term" value="P:maturation of 5.8S rRNA"/>
    <property type="evidence" value="ECO:0007669"/>
    <property type="project" value="TreeGrafter"/>
</dbReference>
<feature type="region of interest" description="Disordered" evidence="1">
    <location>
        <begin position="239"/>
        <end position="277"/>
    </location>
</feature>
<dbReference type="PANTHER" id="PTHR15002:SF0">
    <property type="entry name" value="RIBOSOMAL BIOGENESIS PROTEIN LAS1L"/>
    <property type="match status" value="1"/>
</dbReference>
<feature type="compositionally biased region" description="Low complexity" evidence="1">
    <location>
        <begin position="343"/>
        <end position="352"/>
    </location>
</feature>
<dbReference type="STRING" id="6689.A0A3R7PF43"/>
<name>A0A3R7PF43_PENVA</name>
<dbReference type="AlphaFoldDB" id="A0A3R7PF43"/>
<evidence type="ECO:0000313" key="3">
    <source>
        <dbReference type="Proteomes" id="UP000283509"/>
    </source>
</evidence>
<evidence type="ECO:0000256" key="1">
    <source>
        <dbReference type="SAM" id="MobiDB-lite"/>
    </source>
</evidence>
<protein>
    <submittedName>
        <fullName evidence="2">Uncharacterized protein</fullName>
    </submittedName>
</protein>
<dbReference type="EMBL" id="QCYY01000505">
    <property type="protein sequence ID" value="ROT84727.1"/>
    <property type="molecule type" value="Genomic_DNA"/>
</dbReference>
<dbReference type="GO" id="GO:0090730">
    <property type="term" value="C:Las1 complex"/>
    <property type="evidence" value="ECO:0007669"/>
    <property type="project" value="InterPro"/>
</dbReference>
<organism evidence="2 3">
    <name type="scientific">Penaeus vannamei</name>
    <name type="common">Whiteleg shrimp</name>
    <name type="synonym">Litopenaeus vannamei</name>
    <dbReference type="NCBI Taxonomy" id="6689"/>
    <lineage>
        <taxon>Eukaryota</taxon>
        <taxon>Metazoa</taxon>
        <taxon>Ecdysozoa</taxon>
        <taxon>Arthropoda</taxon>
        <taxon>Crustacea</taxon>
        <taxon>Multicrustacea</taxon>
        <taxon>Malacostraca</taxon>
        <taxon>Eumalacostraca</taxon>
        <taxon>Eucarida</taxon>
        <taxon>Decapoda</taxon>
        <taxon>Dendrobranchiata</taxon>
        <taxon>Penaeoidea</taxon>
        <taxon>Penaeidae</taxon>
        <taxon>Penaeus</taxon>
    </lineage>
</organism>
<evidence type="ECO:0000313" key="2">
    <source>
        <dbReference type="EMBL" id="ROT84727.1"/>
    </source>
</evidence>
<sequence length="405" mass="44570">MVRKNKGRESAGKDERLWVVPWFSKEEWIEVYKATFSDDVKKWKHAFGTMTVWQSRLYRTHIGIAVTRHLLQAKILDSDPAASQELKSGANAIAITKFVSTIIKIPAERYPPNESQSQVPYRAREDWISLPTTEEERNTTDTKAPSDTAEETTQSTTNTPKKPKPATPQGIKPWDFAVEQLRRYCREILEKPRPMFSLLTEVLHAVQDKYEENPQECIDTLISILFLPSYVTNSSLPLPHSSPLPLSPSSSLLPSPSPLPHSSPLPPSHSLTPPSPLTPLLLTPSPFLPPTPHPLIYTCPTSSLSFPFPLLLSSSPSSSSSSSSTPSSSTPSSPPPPIPFPTSTPHTHTSLPCPSPPSFKPPHPPPPPSTHPPLTLHIPFPTPSTPPSLITHPPIPFPTLYPPPP</sequence>
<feature type="compositionally biased region" description="Low complexity" evidence="1">
    <location>
        <begin position="151"/>
        <end position="160"/>
    </location>
</feature>
<comment type="caution">
    <text evidence="2">The sequence shown here is derived from an EMBL/GenBank/DDBJ whole genome shotgun (WGS) entry which is preliminary data.</text>
</comment>
<dbReference type="OrthoDB" id="10263222at2759"/>
<feature type="region of interest" description="Disordered" evidence="1">
    <location>
        <begin position="129"/>
        <end position="173"/>
    </location>
</feature>
<feature type="compositionally biased region" description="Pro residues" evidence="1">
    <location>
        <begin position="353"/>
        <end position="371"/>
    </location>
</feature>
<dbReference type="GO" id="GO:0030687">
    <property type="term" value="C:preribosome, large subunit precursor"/>
    <property type="evidence" value="ECO:0007669"/>
    <property type="project" value="TreeGrafter"/>
</dbReference>
<dbReference type="Proteomes" id="UP000283509">
    <property type="component" value="Unassembled WGS sequence"/>
</dbReference>
<accession>A0A3R7PF43</accession>
<dbReference type="GO" id="GO:0004519">
    <property type="term" value="F:endonuclease activity"/>
    <property type="evidence" value="ECO:0007669"/>
    <property type="project" value="InterPro"/>
</dbReference>
<feature type="compositionally biased region" description="Low complexity" evidence="1">
    <location>
        <begin position="317"/>
        <end position="331"/>
    </location>
</feature>
<feature type="compositionally biased region" description="Pro residues" evidence="1">
    <location>
        <begin position="332"/>
        <end position="342"/>
    </location>
</feature>
<reference evidence="2 3" key="1">
    <citation type="submission" date="2018-04" db="EMBL/GenBank/DDBJ databases">
        <authorList>
            <person name="Zhang X."/>
            <person name="Yuan J."/>
            <person name="Li F."/>
            <person name="Xiang J."/>
        </authorList>
    </citation>
    <scope>NUCLEOTIDE SEQUENCE [LARGE SCALE GENOMIC DNA]</scope>
    <source>
        <tissue evidence="2">Muscle</tissue>
    </source>
</reference>
<feature type="region of interest" description="Disordered" evidence="1">
    <location>
        <begin position="317"/>
        <end position="405"/>
    </location>
</feature>
<dbReference type="GO" id="GO:0000470">
    <property type="term" value="P:maturation of LSU-rRNA"/>
    <property type="evidence" value="ECO:0007669"/>
    <property type="project" value="TreeGrafter"/>
</dbReference>
<dbReference type="PANTHER" id="PTHR15002">
    <property type="entry name" value="RIBOSOMAL BIOGENESIS PROTEIN LAS1L"/>
    <property type="match status" value="1"/>
</dbReference>
<dbReference type="Pfam" id="PF04031">
    <property type="entry name" value="Las1"/>
    <property type="match status" value="1"/>
</dbReference>
<reference evidence="2 3" key="2">
    <citation type="submission" date="2019-01" db="EMBL/GenBank/DDBJ databases">
        <title>The decoding of complex shrimp genome reveals the adaptation for benthos swimmer, frequently molting mechanism and breeding impact on genome.</title>
        <authorList>
            <person name="Sun Y."/>
            <person name="Gao Y."/>
            <person name="Yu Y."/>
        </authorList>
    </citation>
    <scope>NUCLEOTIDE SEQUENCE [LARGE SCALE GENOMIC DNA]</scope>
    <source>
        <tissue evidence="2">Muscle</tissue>
    </source>
</reference>
<dbReference type="InterPro" id="IPR007174">
    <property type="entry name" value="Las1"/>
</dbReference>
<feature type="compositionally biased region" description="Pro residues" evidence="1">
    <location>
        <begin position="255"/>
        <end position="277"/>
    </location>
</feature>